<organism evidence="2 3">
    <name type="scientific">Rufibacter roseus</name>
    <dbReference type="NCBI Taxonomy" id="1567108"/>
    <lineage>
        <taxon>Bacteria</taxon>
        <taxon>Pseudomonadati</taxon>
        <taxon>Bacteroidota</taxon>
        <taxon>Cytophagia</taxon>
        <taxon>Cytophagales</taxon>
        <taxon>Hymenobacteraceae</taxon>
        <taxon>Rufibacter</taxon>
    </lineage>
</organism>
<name>A0ABW2DIR1_9BACT</name>
<accession>A0ABW2DIR1</accession>
<evidence type="ECO:0000313" key="2">
    <source>
        <dbReference type="EMBL" id="MFC6996599.1"/>
    </source>
</evidence>
<reference evidence="3" key="1">
    <citation type="journal article" date="2019" name="Int. J. Syst. Evol. Microbiol.">
        <title>The Global Catalogue of Microorganisms (GCM) 10K type strain sequencing project: providing services to taxonomists for standard genome sequencing and annotation.</title>
        <authorList>
            <consortium name="The Broad Institute Genomics Platform"/>
            <consortium name="The Broad Institute Genome Sequencing Center for Infectious Disease"/>
            <person name="Wu L."/>
            <person name="Ma J."/>
        </authorList>
    </citation>
    <scope>NUCLEOTIDE SEQUENCE [LARGE SCALE GENOMIC DNA]</scope>
    <source>
        <strain evidence="3">CGMCC 4.7393</strain>
    </source>
</reference>
<sequence length="440" mass="48158">MYKPFRALLLLSSLFVGTQVQAQQLSNSPYSRFGVGEMFHGTGSIRNAGMGQVGVAAFNVSGTLFNDINPALSYYNPAVTFEAAVNSELKKLSDGQNSQLDGTANLGYLTLAIPVARRWHSVIGLRPYSRVNYTTFLNSPVEGAPSVTTYTEYKGEGGLNEVFFTNSFFLFKGFTAGLTSSYVFGTIDRDASTVLVDANDTNAALQKTLVHTTTKYNGFLFKGGLHYRNKIKDGVYLGVGGTYTAQTVLDADRMVSQERRYLDDALISRTVTDSTNGFTSLPQSFQVGIGIDNARNWSAGIDYTANQNSSFHGFSARKNEGTQEMGDGYRIGVGTEFTPDPGSVTSYLKRVNYRLGGYYSKAEMLASGGTHNLTNMAITAGMSFPVGRGVRPPDYTQALLSTSFTVGIQESKESGLKEEFFRVNLGVTFNNRWFIKRRFD</sequence>
<dbReference type="EMBL" id="JBHSYQ010000003">
    <property type="protein sequence ID" value="MFC6996599.1"/>
    <property type="molecule type" value="Genomic_DNA"/>
</dbReference>
<protein>
    <recommendedName>
        <fullName evidence="4">Long-chain fatty acid transport protein</fullName>
    </recommendedName>
</protein>
<keyword evidence="1" id="KW-0732">Signal</keyword>
<comment type="caution">
    <text evidence="2">The sequence shown here is derived from an EMBL/GenBank/DDBJ whole genome shotgun (WGS) entry which is preliminary data.</text>
</comment>
<proteinExistence type="predicted"/>
<evidence type="ECO:0008006" key="4">
    <source>
        <dbReference type="Google" id="ProtNLM"/>
    </source>
</evidence>
<evidence type="ECO:0000313" key="3">
    <source>
        <dbReference type="Proteomes" id="UP001596405"/>
    </source>
</evidence>
<feature type="signal peptide" evidence="1">
    <location>
        <begin position="1"/>
        <end position="22"/>
    </location>
</feature>
<dbReference type="Proteomes" id="UP001596405">
    <property type="component" value="Unassembled WGS sequence"/>
</dbReference>
<gene>
    <name evidence="2" type="ORF">ACFQHR_03130</name>
</gene>
<evidence type="ECO:0000256" key="1">
    <source>
        <dbReference type="SAM" id="SignalP"/>
    </source>
</evidence>
<keyword evidence="3" id="KW-1185">Reference proteome</keyword>
<dbReference type="RefSeq" id="WP_066622458.1">
    <property type="nucleotide sequence ID" value="NZ_JBHSYQ010000003.1"/>
</dbReference>
<feature type="chain" id="PRO_5045614647" description="Long-chain fatty acid transport protein" evidence="1">
    <location>
        <begin position="23"/>
        <end position="440"/>
    </location>
</feature>